<organism evidence="1 2">
    <name type="scientific">Vibrio aquaticus</name>
    <dbReference type="NCBI Taxonomy" id="2496559"/>
    <lineage>
        <taxon>Bacteria</taxon>
        <taxon>Pseudomonadati</taxon>
        <taxon>Pseudomonadota</taxon>
        <taxon>Gammaproteobacteria</taxon>
        <taxon>Vibrionales</taxon>
        <taxon>Vibrionaceae</taxon>
        <taxon>Vibrio</taxon>
    </lineage>
</organism>
<evidence type="ECO:0000313" key="2">
    <source>
        <dbReference type="Proteomes" id="UP000268973"/>
    </source>
</evidence>
<name>A0A3S0P8S5_9VIBR</name>
<sequence>MFERAGVGFVINHSPEARAMKSARRVENVCSFPVARSQLVEANFNWVGPIAISQYALYQKQPNQPQLLSLQDASPLKIVAYEGYRIAKQLKEQGFNIVMTEEIDDGLQMLRRDGIDLWLSDTRTAQALSEDLGITVANQPFIFLTDIKYLACNKEIPPSKIAKLQQQINSMIKAGELVLIPRDN</sequence>
<dbReference type="SUPFAM" id="SSF53850">
    <property type="entry name" value="Periplasmic binding protein-like II"/>
    <property type="match status" value="1"/>
</dbReference>
<dbReference type="Gene3D" id="3.40.190.10">
    <property type="entry name" value="Periplasmic binding protein-like II"/>
    <property type="match status" value="2"/>
</dbReference>
<dbReference type="EMBL" id="RXZH01000001">
    <property type="protein sequence ID" value="RTZ17872.1"/>
    <property type="molecule type" value="Genomic_DNA"/>
</dbReference>
<protein>
    <submittedName>
        <fullName evidence="1">ABC transporter substrate-binding protein</fullName>
    </submittedName>
</protein>
<dbReference type="RefSeq" id="WP_126572622.1">
    <property type="nucleotide sequence ID" value="NZ_RXZH01000001.1"/>
</dbReference>
<reference evidence="1 2" key="1">
    <citation type="submission" date="2018-12" db="EMBL/GenBank/DDBJ databases">
        <title>Vibrio sp. isolated from China Sea.</title>
        <authorList>
            <person name="Li Y."/>
        </authorList>
    </citation>
    <scope>NUCLEOTIDE SEQUENCE [LARGE SCALE GENOMIC DNA]</scope>
    <source>
        <strain evidence="1 2">BEI207</strain>
    </source>
</reference>
<dbReference type="OrthoDB" id="8587856at2"/>
<dbReference type="PANTHER" id="PTHR38834">
    <property type="entry name" value="PERIPLASMIC SUBSTRATE BINDING PROTEIN FAMILY 3"/>
    <property type="match status" value="1"/>
</dbReference>
<dbReference type="AlphaFoldDB" id="A0A3S0P8S5"/>
<keyword evidence="2" id="KW-1185">Reference proteome</keyword>
<gene>
    <name evidence="1" type="ORF">EJ063_03540</name>
</gene>
<dbReference type="PANTHER" id="PTHR38834:SF3">
    <property type="entry name" value="SOLUTE-BINDING PROTEIN FAMILY 3_N-TERMINAL DOMAIN-CONTAINING PROTEIN"/>
    <property type="match status" value="1"/>
</dbReference>
<evidence type="ECO:0000313" key="1">
    <source>
        <dbReference type="EMBL" id="RTZ17872.1"/>
    </source>
</evidence>
<dbReference type="Proteomes" id="UP000268973">
    <property type="component" value="Unassembled WGS sequence"/>
</dbReference>
<comment type="caution">
    <text evidence="1">The sequence shown here is derived from an EMBL/GenBank/DDBJ whole genome shotgun (WGS) entry which is preliminary data.</text>
</comment>
<proteinExistence type="predicted"/>
<accession>A0A3S0P8S5</accession>